<dbReference type="InterPro" id="IPR004677">
    <property type="entry name" value="Cyt_c_oxidase_cbb3_su1"/>
</dbReference>
<dbReference type="FunFam" id="1.20.210.10:FF:000005">
    <property type="entry name" value="Cytochrome c oxidase, cbb3-type, subunit I"/>
    <property type="match status" value="1"/>
</dbReference>
<dbReference type="GO" id="GO:0006119">
    <property type="term" value="P:oxidative phosphorylation"/>
    <property type="evidence" value="ECO:0007669"/>
    <property type="project" value="UniProtKB-UniPathway"/>
</dbReference>
<evidence type="ECO:0000256" key="15">
    <source>
        <dbReference type="ARBA" id="ARBA00023004"/>
    </source>
</evidence>
<keyword evidence="8 19" id="KW-0349">Heme</keyword>
<evidence type="ECO:0000313" key="24">
    <source>
        <dbReference type="Proteomes" id="UP000036027"/>
    </source>
</evidence>
<keyword evidence="15 19" id="KW-0408">Iron</keyword>
<feature type="transmembrane region" description="Helical" evidence="21">
    <location>
        <begin position="310"/>
        <end position="330"/>
    </location>
</feature>
<evidence type="ECO:0000256" key="12">
    <source>
        <dbReference type="ARBA" id="ARBA00022967"/>
    </source>
</evidence>
<keyword evidence="24" id="KW-1185">Reference proteome</keyword>
<dbReference type="EMBL" id="JTDO01000001">
    <property type="protein sequence ID" value="KLT73779.1"/>
    <property type="molecule type" value="Genomic_DNA"/>
</dbReference>
<feature type="binding site" description="axial binding residue" evidence="19">
    <location>
        <position position="63"/>
    </location>
    <ligand>
        <name>heme b</name>
        <dbReference type="ChEBI" id="CHEBI:60344"/>
        <label>1; low-spin</label>
    </ligand>
    <ligandPart>
        <name>Fe</name>
        <dbReference type="ChEBI" id="CHEBI:18248"/>
    </ligandPart>
</feature>
<dbReference type="PROSITE" id="PS50855">
    <property type="entry name" value="COX1"/>
    <property type="match status" value="1"/>
</dbReference>
<evidence type="ECO:0000256" key="4">
    <source>
        <dbReference type="ARBA" id="ARBA00009578"/>
    </source>
</evidence>
<keyword evidence="12" id="KW-1278">Translocase</keyword>
<feature type="binding site" evidence="19">
    <location>
        <position position="262"/>
    </location>
    <ligand>
        <name>Cu cation</name>
        <dbReference type="ChEBI" id="CHEBI:23378"/>
        <label>B</label>
    </ligand>
</feature>
<feature type="transmembrane region" description="Helical" evidence="21">
    <location>
        <begin position="390"/>
        <end position="417"/>
    </location>
</feature>
<dbReference type="SUPFAM" id="SSF81442">
    <property type="entry name" value="Cytochrome c oxidase subunit I-like"/>
    <property type="match status" value="1"/>
</dbReference>
<evidence type="ECO:0000256" key="20">
    <source>
        <dbReference type="RuleBase" id="RU000370"/>
    </source>
</evidence>
<name>A0A0J0YUK7_9NEIS</name>
<evidence type="ECO:0000256" key="13">
    <source>
        <dbReference type="ARBA" id="ARBA00022982"/>
    </source>
</evidence>
<comment type="pathway">
    <text evidence="3">Energy metabolism; oxidative phosphorylation.</text>
</comment>
<dbReference type="PATRIC" id="fig|1470200.3.peg.9"/>
<evidence type="ECO:0000256" key="11">
    <source>
        <dbReference type="ARBA" id="ARBA00022723"/>
    </source>
</evidence>
<feature type="transmembrane region" description="Helical" evidence="21">
    <location>
        <begin position="62"/>
        <end position="84"/>
    </location>
</feature>
<dbReference type="STRING" id="1470200.PL75_00050"/>
<dbReference type="PANTHER" id="PTHR10422">
    <property type="entry name" value="CYTOCHROME C OXIDASE SUBUNIT 1"/>
    <property type="match status" value="1"/>
</dbReference>
<feature type="transmembrane region" description="Helical" evidence="21">
    <location>
        <begin position="241"/>
        <end position="258"/>
    </location>
</feature>
<dbReference type="InterPro" id="IPR023616">
    <property type="entry name" value="Cyt_c_oxase-like_su1_dom"/>
</dbReference>
<feature type="transmembrane region" description="Helical" evidence="21">
    <location>
        <begin position="278"/>
        <end position="298"/>
    </location>
</feature>
<feature type="transmembrane region" description="Helical" evidence="21">
    <location>
        <begin position="132"/>
        <end position="154"/>
    </location>
</feature>
<dbReference type="Gene3D" id="1.20.210.10">
    <property type="entry name" value="Cytochrome c oxidase-like, subunit I domain"/>
    <property type="match status" value="1"/>
</dbReference>
<dbReference type="PANTHER" id="PTHR10422:SF29">
    <property type="entry name" value="CYTOCHROME C OXIDASE SUBUNIT 1 HOMOLOG, BACTEROID"/>
    <property type="match status" value="1"/>
</dbReference>
<dbReference type="GO" id="GO:0005886">
    <property type="term" value="C:plasma membrane"/>
    <property type="evidence" value="ECO:0007669"/>
    <property type="project" value="UniProtKB-SubCell"/>
</dbReference>
<accession>A0A0J0YUK7</accession>
<gene>
    <name evidence="23" type="ORF">PL75_00050</name>
</gene>
<keyword evidence="17 21" id="KW-0472">Membrane</keyword>
<dbReference type="AlphaFoldDB" id="A0A0J0YUK7"/>
<comment type="cofactor">
    <cofactor evidence="19">
        <name>heme</name>
        <dbReference type="ChEBI" id="CHEBI:30413"/>
    </cofactor>
    <text evidence="19">Binds 2 heme groups per subunit, denoted as high- and low-spin.</text>
</comment>
<evidence type="ECO:0000256" key="7">
    <source>
        <dbReference type="ARBA" id="ARBA00022475"/>
    </source>
</evidence>
<feature type="transmembrane region" description="Helical" evidence="21">
    <location>
        <begin position="96"/>
        <end position="120"/>
    </location>
</feature>
<evidence type="ECO:0000256" key="18">
    <source>
        <dbReference type="ARBA" id="ARBA00047816"/>
    </source>
</evidence>
<feature type="transmembrane region" description="Helical" evidence="21">
    <location>
        <begin position="166"/>
        <end position="186"/>
    </location>
</feature>
<evidence type="ECO:0000256" key="17">
    <source>
        <dbReference type="ARBA" id="ARBA00023136"/>
    </source>
</evidence>
<evidence type="ECO:0000259" key="22">
    <source>
        <dbReference type="PROSITE" id="PS50855"/>
    </source>
</evidence>
<evidence type="ECO:0000313" key="23">
    <source>
        <dbReference type="EMBL" id="KLT73779.1"/>
    </source>
</evidence>
<feature type="binding site" evidence="19">
    <location>
        <position position="211"/>
    </location>
    <ligand>
        <name>Cu cation</name>
        <dbReference type="ChEBI" id="CHEBI:23378"/>
        <label>B</label>
    </ligand>
</feature>
<dbReference type="Proteomes" id="UP000036027">
    <property type="component" value="Unassembled WGS sequence"/>
</dbReference>
<keyword evidence="9 20" id="KW-0679">Respiratory chain</keyword>
<dbReference type="EC" id="7.1.1.9" evidence="5"/>
<dbReference type="PROSITE" id="PS00077">
    <property type="entry name" value="COX1_CUB"/>
    <property type="match status" value="1"/>
</dbReference>
<dbReference type="UniPathway" id="UPA00705"/>
<evidence type="ECO:0000256" key="5">
    <source>
        <dbReference type="ARBA" id="ARBA00012949"/>
    </source>
</evidence>
<evidence type="ECO:0000256" key="9">
    <source>
        <dbReference type="ARBA" id="ARBA00022660"/>
    </source>
</evidence>
<comment type="similarity">
    <text evidence="4 20">Belongs to the heme-copper respiratory oxidase family.</text>
</comment>
<sequence>METLMETQTYNYKVVRQFAIMTVVWGIVGMLVGVIIAAQLFAPSLNLAEVGPWFHFGRLRPLHTNAVIFAFGGCGLFATSYYVVQRTCNVRLFGGNILPAITFWGWQLVIVLAAITLPLGLTQGKEYAELEWPIDILIALVWVTYAVVFFGTIATRKIKHIYVANWFYGAFILAVALLHIVNNLSVPAGLMKSYPIYSGAIDAMVQWWYGHNAVGFFLTAAFLGMMYYFVPKQAGRPVYSYRLSVVHFWALIFTYMWAGPHHLHYTALPDWTQSLGMVLSLILFAPSWGGMINGIMTLSGAWHKLRTDPILKFLVVSLSFYGMSTFEGPMMSIKTVNALSHYTDWTVGHVHSGALGWVGFITIGSIYYLIPRLWGKKEMYSTKLIEAHFWIATIGVVLYIASMWISGVMQGLMWGALNDDGTLTYSFVEAVKGSMPFYMIRFFGGLLYLSGMVLMAYNVYRTVVSGKAVDAEIPAVSQTQHH</sequence>
<feature type="domain" description="Cytochrome oxidase subunit I profile" evidence="22">
    <location>
        <begin position="18"/>
        <end position="482"/>
    </location>
</feature>
<comment type="subcellular location">
    <subcellularLocation>
        <location evidence="2">Cell membrane</location>
        <topology evidence="2">Multi-pass membrane protein</topology>
    </subcellularLocation>
</comment>
<dbReference type="CDD" id="cd01661">
    <property type="entry name" value="cbb3_Oxidase_I"/>
    <property type="match status" value="1"/>
</dbReference>
<keyword evidence="7" id="KW-1003">Cell membrane</keyword>
<keyword evidence="14 21" id="KW-1133">Transmembrane helix</keyword>
<keyword evidence="11 19" id="KW-0479">Metal-binding</keyword>
<feature type="binding site" description="axial binding residue" evidence="19">
    <location>
        <position position="349"/>
    </location>
    <ligand>
        <name>heme b</name>
        <dbReference type="ChEBI" id="CHEBI:60344"/>
        <label>2; high-spin</label>
    </ligand>
    <ligandPart>
        <name>Fe</name>
        <dbReference type="ChEBI" id="CHEBI:18248"/>
    </ligandPart>
</feature>
<dbReference type="InterPro" id="IPR023615">
    <property type="entry name" value="Cyt_c_Oxase_su1_BS"/>
</dbReference>
<dbReference type="GO" id="GO:0022904">
    <property type="term" value="P:respiratory electron transport chain"/>
    <property type="evidence" value="ECO:0007669"/>
    <property type="project" value="TreeGrafter"/>
</dbReference>
<reference evidence="23 24" key="1">
    <citation type="submission" date="2014-11" db="EMBL/GenBank/DDBJ databases">
        <title>Genome of a novel goose pathogen.</title>
        <authorList>
            <person name="Hansen C.M."/>
            <person name="Hueffer K."/>
            <person name="Choi S.C."/>
        </authorList>
    </citation>
    <scope>NUCLEOTIDE SEQUENCE [LARGE SCALE GENOMIC DNA]</scope>
    <source>
        <strain evidence="23 24">KH1503</strain>
    </source>
</reference>
<evidence type="ECO:0000256" key="10">
    <source>
        <dbReference type="ARBA" id="ARBA00022692"/>
    </source>
</evidence>
<comment type="cofactor">
    <cofactor evidence="1">
        <name>heme b</name>
        <dbReference type="ChEBI" id="CHEBI:60344"/>
    </cofactor>
</comment>
<dbReference type="GO" id="GO:0046872">
    <property type="term" value="F:metal ion binding"/>
    <property type="evidence" value="ECO:0007669"/>
    <property type="project" value="UniProtKB-KW"/>
</dbReference>
<evidence type="ECO:0000256" key="21">
    <source>
        <dbReference type="SAM" id="Phobius"/>
    </source>
</evidence>
<comment type="caution">
    <text evidence="23">The sequence shown here is derived from an EMBL/GenBank/DDBJ whole genome shotgun (WGS) entry which is preliminary data.</text>
</comment>
<keyword evidence="10 20" id="KW-0812">Transmembrane</keyword>
<comment type="catalytic activity">
    <reaction evidence="18">
        <text>4 Fe(II)-[cytochrome c] + O2 + 8 H(+)(in) = 4 Fe(III)-[cytochrome c] + 2 H2O + 4 H(+)(out)</text>
        <dbReference type="Rhea" id="RHEA:11436"/>
        <dbReference type="Rhea" id="RHEA-COMP:10350"/>
        <dbReference type="Rhea" id="RHEA-COMP:14399"/>
        <dbReference type="ChEBI" id="CHEBI:15377"/>
        <dbReference type="ChEBI" id="CHEBI:15378"/>
        <dbReference type="ChEBI" id="CHEBI:15379"/>
        <dbReference type="ChEBI" id="CHEBI:29033"/>
        <dbReference type="ChEBI" id="CHEBI:29034"/>
        <dbReference type="EC" id="7.1.1.9"/>
    </reaction>
</comment>
<feature type="transmembrane region" description="Helical" evidence="21">
    <location>
        <begin position="20"/>
        <end position="42"/>
    </location>
</feature>
<feature type="transmembrane region" description="Helical" evidence="21">
    <location>
        <begin position="350"/>
        <end position="370"/>
    </location>
</feature>
<evidence type="ECO:0000256" key="2">
    <source>
        <dbReference type="ARBA" id="ARBA00004651"/>
    </source>
</evidence>
<comment type="cofactor">
    <cofactor evidence="19">
        <name>Cu(2+)</name>
        <dbReference type="ChEBI" id="CHEBI:29036"/>
    </cofactor>
    <text evidence="19">Binds 1 copper ion per subunit, denoted as copper B.</text>
</comment>
<evidence type="ECO:0000256" key="8">
    <source>
        <dbReference type="ARBA" id="ARBA00022617"/>
    </source>
</evidence>
<evidence type="ECO:0000256" key="14">
    <source>
        <dbReference type="ARBA" id="ARBA00022989"/>
    </source>
</evidence>
<dbReference type="GO" id="GO:0020037">
    <property type="term" value="F:heme binding"/>
    <property type="evidence" value="ECO:0007669"/>
    <property type="project" value="InterPro"/>
</dbReference>
<organism evidence="23 24">
    <name type="scientific">Neisseria arctica</name>
    <dbReference type="NCBI Taxonomy" id="1470200"/>
    <lineage>
        <taxon>Bacteria</taxon>
        <taxon>Pseudomonadati</taxon>
        <taxon>Pseudomonadota</taxon>
        <taxon>Betaproteobacteria</taxon>
        <taxon>Neisseriales</taxon>
        <taxon>Neisseriaceae</taxon>
        <taxon>Neisseria</taxon>
    </lineage>
</organism>
<keyword evidence="13 20" id="KW-0249">Electron transport</keyword>
<dbReference type="InterPro" id="IPR036927">
    <property type="entry name" value="Cyt_c_oxase-like_su1_sf"/>
</dbReference>
<feature type="transmembrane region" description="Helical" evidence="21">
    <location>
        <begin position="437"/>
        <end position="457"/>
    </location>
</feature>
<protein>
    <recommendedName>
        <fullName evidence="5">cytochrome-c oxidase</fullName>
        <ecNumber evidence="5">7.1.1.9</ecNumber>
    </recommendedName>
</protein>
<evidence type="ECO:0000256" key="6">
    <source>
        <dbReference type="ARBA" id="ARBA00022448"/>
    </source>
</evidence>
<feature type="transmembrane region" description="Helical" evidence="21">
    <location>
        <begin position="206"/>
        <end position="229"/>
    </location>
</feature>
<dbReference type="Pfam" id="PF00115">
    <property type="entry name" value="COX1"/>
    <property type="match status" value="1"/>
</dbReference>
<dbReference type="GO" id="GO:0015990">
    <property type="term" value="P:electron transport coupled proton transport"/>
    <property type="evidence" value="ECO:0007669"/>
    <property type="project" value="TreeGrafter"/>
</dbReference>
<feature type="binding site" evidence="19">
    <location>
        <position position="261"/>
    </location>
    <ligand>
        <name>Cu cation</name>
        <dbReference type="ChEBI" id="CHEBI:23378"/>
        <label>B</label>
    </ligand>
</feature>
<evidence type="ECO:0000256" key="19">
    <source>
        <dbReference type="PIRSR" id="PIRSR604677-50"/>
    </source>
</evidence>
<evidence type="ECO:0000256" key="16">
    <source>
        <dbReference type="ARBA" id="ARBA00023008"/>
    </source>
</evidence>
<keyword evidence="6 20" id="KW-0813">Transport</keyword>
<dbReference type="OrthoDB" id="9806838at2"/>
<dbReference type="InterPro" id="IPR000883">
    <property type="entry name" value="Cyt_C_Oxase_1"/>
</dbReference>
<feature type="binding site" description="axial binding residue" evidence="19">
    <location>
        <position position="351"/>
    </location>
    <ligand>
        <name>heme b</name>
        <dbReference type="ChEBI" id="CHEBI:60344"/>
        <label>1; low-spin</label>
    </ligand>
    <ligandPart>
        <name>Fe</name>
        <dbReference type="ChEBI" id="CHEBI:18248"/>
    </ligandPart>
</feature>
<dbReference type="NCBIfam" id="TIGR00780">
    <property type="entry name" value="ccoN"/>
    <property type="match status" value="1"/>
</dbReference>
<keyword evidence="16" id="KW-0186">Copper</keyword>
<evidence type="ECO:0000256" key="1">
    <source>
        <dbReference type="ARBA" id="ARBA00001970"/>
    </source>
</evidence>
<dbReference type="GO" id="GO:0004129">
    <property type="term" value="F:cytochrome-c oxidase activity"/>
    <property type="evidence" value="ECO:0007669"/>
    <property type="project" value="UniProtKB-EC"/>
</dbReference>
<proteinExistence type="inferred from homology"/>
<evidence type="ECO:0000256" key="3">
    <source>
        <dbReference type="ARBA" id="ARBA00004673"/>
    </source>
</evidence>